<dbReference type="PROSITE" id="PS50937">
    <property type="entry name" value="HTH_MERR_2"/>
    <property type="match status" value="1"/>
</dbReference>
<dbReference type="SMART" id="SM00422">
    <property type="entry name" value="HTH_MERR"/>
    <property type="match status" value="1"/>
</dbReference>
<dbReference type="InterPro" id="IPR000551">
    <property type="entry name" value="MerR-type_HTH_dom"/>
</dbReference>
<dbReference type="GO" id="GO:0003677">
    <property type="term" value="F:DNA binding"/>
    <property type="evidence" value="ECO:0007669"/>
    <property type="project" value="UniProtKB-KW"/>
</dbReference>
<evidence type="ECO:0000313" key="4">
    <source>
        <dbReference type="Proteomes" id="UP000282515"/>
    </source>
</evidence>
<keyword evidence="1" id="KW-0238">DNA-binding</keyword>
<protein>
    <submittedName>
        <fullName evidence="3">MerR family transcriptional regulator</fullName>
    </submittedName>
</protein>
<dbReference type="Gene3D" id="1.10.1660.10">
    <property type="match status" value="1"/>
</dbReference>
<dbReference type="Pfam" id="PF13411">
    <property type="entry name" value="MerR_1"/>
    <property type="match status" value="1"/>
</dbReference>
<dbReference type="AlphaFoldDB" id="A0A3L8PNC3"/>
<evidence type="ECO:0000259" key="2">
    <source>
        <dbReference type="PROSITE" id="PS50937"/>
    </source>
</evidence>
<dbReference type="InterPro" id="IPR009061">
    <property type="entry name" value="DNA-bd_dom_put_sf"/>
</dbReference>
<evidence type="ECO:0000256" key="1">
    <source>
        <dbReference type="ARBA" id="ARBA00023125"/>
    </source>
</evidence>
<gene>
    <name evidence="3" type="ORF">D9V41_06370</name>
</gene>
<dbReference type="GO" id="GO:0003700">
    <property type="term" value="F:DNA-binding transcription factor activity"/>
    <property type="evidence" value="ECO:0007669"/>
    <property type="project" value="InterPro"/>
</dbReference>
<name>A0A3L8PNC3_9ACTN</name>
<dbReference type="PANTHER" id="PTHR30204">
    <property type="entry name" value="REDOX-CYCLING DRUG-SENSING TRANSCRIPTIONAL ACTIVATOR SOXR"/>
    <property type="match status" value="1"/>
</dbReference>
<organism evidence="3 4">
    <name type="scientific">Aeromicrobium phragmitis</name>
    <dbReference type="NCBI Taxonomy" id="2478914"/>
    <lineage>
        <taxon>Bacteria</taxon>
        <taxon>Bacillati</taxon>
        <taxon>Actinomycetota</taxon>
        <taxon>Actinomycetes</taxon>
        <taxon>Propionibacteriales</taxon>
        <taxon>Nocardioidaceae</taxon>
        <taxon>Aeromicrobium</taxon>
    </lineage>
</organism>
<proteinExistence type="predicted"/>
<dbReference type="EMBL" id="RDBF01000003">
    <property type="protein sequence ID" value="RLV56684.1"/>
    <property type="molecule type" value="Genomic_DNA"/>
</dbReference>
<dbReference type="Proteomes" id="UP000282515">
    <property type="component" value="Unassembled WGS sequence"/>
</dbReference>
<evidence type="ECO:0000313" key="3">
    <source>
        <dbReference type="EMBL" id="RLV56684.1"/>
    </source>
</evidence>
<dbReference type="PRINTS" id="PR00040">
    <property type="entry name" value="HTHMERR"/>
</dbReference>
<reference evidence="3 4" key="1">
    <citation type="submission" date="2018-10" db="EMBL/GenBank/DDBJ databases">
        <title>Aeromicrobium sp. 9W16Y-2 whole genome shotgun sequence.</title>
        <authorList>
            <person name="Li F."/>
        </authorList>
    </citation>
    <scope>NUCLEOTIDE SEQUENCE [LARGE SCALE GENOMIC DNA]</scope>
    <source>
        <strain evidence="3 4">9W16Y-2</strain>
    </source>
</reference>
<accession>A0A3L8PNC3</accession>
<dbReference type="InterPro" id="IPR047057">
    <property type="entry name" value="MerR_fam"/>
</dbReference>
<feature type="domain" description="HTH merR-type" evidence="2">
    <location>
        <begin position="14"/>
        <end position="82"/>
    </location>
</feature>
<dbReference type="SUPFAM" id="SSF46955">
    <property type="entry name" value="Putative DNA-binding domain"/>
    <property type="match status" value="1"/>
</dbReference>
<sequence>MLSPMREPTSNAEEFTVDELASRANMTVRNVRAYASRGLIDPPRLEGRTGYYNRSHLQRLQLIRQLLDRGFTLAAVEDAIVKSPTTAPGHALELMTLLGHSGGDDPSVLMSPDDLAALANVQHADPLIDALAELGLVERVDERTLRILDPQVVRPGAAAVALGLAPETVIDAVPILREHLRAIADHLVERVSDEIVQPFVDQGLPENEWPRVFGAVEELLPIASQVILALFRSELQESIEIEVGDKLQQMGESGPEGSASAS</sequence>
<keyword evidence="4" id="KW-1185">Reference proteome</keyword>
<dbReference type="PANTHER" id="PTHR30204:SF93">
    <property type="entry name" value="HTH MERR-TYPE DOMAIN-CONTAINING PROTEIN"/>
    <property type="match status" value="1"/>
</dbReference>
<comment type="caution">
    <text evidence="3">The sequence shown here is derived from an EMBL/GenBank/DDBJ whole genome shotgun (WGS) entry which is preliminary data.</text>
</comment>
<dbReference type="OrthoDB" id="6716891at2"/>